<gene>
    <name evidence="2" type="ORF">PCANC_00970</name>
</gene>
<keyword evidence="3" id="KW-1185">Reference proteome</keyword>
<dbReference type="AlphaFoldDB" id="A0A2N5W6P1"/>
<accession>A0A2N5W6P1</accession>
<dbReference type="EMBL" id="PGCJ01000007">
    <property type="protein sequence ID" value="PLW57868.1"/>
    <property type="molecule type" value="Genomic_DNA"/>
</dbReference>
<feature type="region of interest" description="Disordered" evidence="1">
    <location>
        <begin position="1"/>
        <end position="24"/>
    </location>
</feature>
<evidence type="ECO:0000256" key="1">
    <source>
        <dbReference type="SAM" id="MobiDB-lite"/>
    </source>
</evidence>
<feature type="region of interest" description="Disordered" evidence="1">
    <location>
        <begin position="48"/>
        <end position="71"/>
    </location>
</feature>
<name>A0A2N5W6P1_9BASI</name>
<feature type="compositionally biased region" description="Polar residues" evidence="1">
    <location>
        <begin position="13"/>
        <end position="24"/>
    </location>
</feature>
<dbReference type="Proteomes" id="UP000235388">
    <property type="component" value="Unassembled WGS sequence"/>
</dbReference>
<sequence length="71" mass="7877">MGTQLLPHEKNQARQADSPSMLTEYSTTDPLNRFAIDLLSVNTRKVHTSTPHNSLKQGDCVSHGSIMESRP</sequence>
<comment type="caution">
    <text evidence="2">The sequence shown here is derived from an EMBL/GenBank/DDBJ whole genome shotgun (WGS) entry which is preliminary data.</text>
</comment>
<proteinExistence type="predicted"/>
<protein>
    <submittedName>
        <fullName evidence="2">Uncharacterized protein</fullName>
    </submittedName>
</protein>
<evidence type="ECO:0000313" key="2">
    <source>
        <dbReference type="EMBL" id="PLW57868.1"/>
    </source>
</evidence>
<evidence type="ECO:0000313" key="3">
    <source>
        <dbReference type="Proteomes" id="UP000235388"/>
    </source>
</evidence>
<reference evidence="2 3" key="1">
    <citation type="submission" date="2017-11" db="EMBL/GenBank/DDBJ databases">
        <title>De novo assembly and phasing of dikaryotic genomes from two isolates of Puccinia coronata f. sp. avenae, the causal agent of oat crown rust.</title>
        <authorList>
            <person name="Miller M.E."/>
            <person name="Zhang Y."/>
            <person name="Omidvar V."/>
            <person name="Sperschneider J."/>
            <person name="Schwessinger B."/>
            <person name="Raley C."/>
            <person name="Palmer J.M."/>
            <person name="Garnica D."/>
            <person name="Upadhyaya N."/>
            <person name="Rathjen J."/>
            <person name="Taylor J.M."/>
            <person name="Park R.F."/>
            <person name="Dodds P.N."/>
            <person name="Hirsch C.D."/>
            <person name="Kianian S.F."/>
            <person name="Figueroa M."/>
        </authorList>
    </citation>
    <scope>NUCLEOTIDE SEQUENCE [LARGE SCALE GENOMIC DNA]</scope>
    <source>
        <strain evidence="2">12NC29</strain>
    </source>
</reference>
<organism evidence="2 3">
    <name type="scientific">Puccinia coronata f. sp. avenae</name>
    <dbReference type="NCBI Taxonomy" id="200324"/>
    <lineage>
        <taxon>Eukaryota</taxon>
        <taxon>Fungi</taxon>
        <taxon>Dikarya</taxon>
        <taxon>Basidiomycota</taxon>
        <taxon>Pucciniomycotina</taxon>
        <taxon>Pucciniomycetes</taxon>
        <taxon>Pucciniales</taxon>
        <taxon>Pucciniaceae</taxon>
        <taxon>Puccinia</taxon>
    </lineage>
</organism>